<name>A0AA90GZR7_9ACTN</name>
<dbReference type="Gene3D" id="3.40.50.720">
    <property type="entry name" value="NAD(P)-binding Rossmann-like Domain"/>
    <property type="match status" value="1"/>
</dbReference>
<dbReference type="PANTHER" id="PTHR44196">
    <property type="entry name" value="DEHYDROGENASE/REDUCTASE SDR FAMILY MEMBER 7B"/>
    <property type="match status" value="1"/>
</dbReference>
<reference evidence="4" key="1">
    <citation type="submission" date="2023-05" db="EMBL/GenBank/DDBJ databases">
        <title>Streptantibioticus silvisoli sp. nov., acidotolerant actinomycetes 1 from pine litter.</title>
        <authorList>
            <person name="Swiecimska M."/>
            <person name="Golinska P."/>
            <person name="Sangal V."/>
            <person name="Wachnowicz B."/>
            <person name="Goodfellow M."/>
        </authorList>
    </citation>
    <scope>NUCLEOTIDE SEQUENCE</scope>
    <source>
        <strain evidence="4">SL13</strain>
    </source>
</reference>
<gene>
    <name evidence="4" type="ORF">POF50_003115</name>
</gene>
<dbReference type="CDD" id="cd05233">
    <property type="entry name" value="SDR_c"/>
    <property type="match status" value="1"/>
</dbReference>
<dbReference type="RefSeq" id="WP_271314503.1">
    <property type="nucleotide sequence ID" value="NZ_JABXJJ020000003.1"/>
</dbReference>
<dbReference type="PRINTS" id="PR00080">
    <property type="entry name" value="SDRFAMILY"/>
</dbReference>
<keyword evidence="2" id="KW-0560">Oxidoreductase</keyword>
<dbReference type="PANTHER" id="PTHR44196:SF1">
    <property type="entry name" value="DEHYDROGENASE_REDUCTASE SDR FAMILY MEMBER 7B"/>
    <property type="match status" value="1"/>
</dbReference>
<proteinExistence type="inferred from homology"/>
<dbReference type="AlphaFoldDB" id="A0AA90GZR7"/>
<sequence length="277" mass="28017">MTSARERRGTAVVTGASAGIGLAYAERLAATGHDVVLVARRADRLADLADRLRRAYGGTVTPLTADLADPEGLAAVAERVTGDDVTHLVNNAGINGYGPFAGKDPGLIAAVLALNVTAPTLLTRAALPGLLARGRGAVVNVASLLAFSGAQPPGPLPHRAVYAGSKGYLVTFSRILAAELVGTPVQVQVLCPGLTDTEFHLVDADRPLAGREPRSSGRGMAAADVVDASLAGLAADETVCVPGLADPAAVDRLLAAEAGLRTAAGAPLADRYRPATG</sequence>
<dbReference type="EMBL" id="JABXJJ020000003">
    <property type="protein sequence ID" value="MDI5968348.1"/>
    <property type="molecule type" value="Genomic_DNA"/>
</dbReference>
<protein>
    <submittedName>
        <fullName evidence="4">SDR family NAD(P)-dependent oxidoreductase</fullName>
    </submittedName>
</protein>
<comment type="similarity">
    <text evidence="1 3">Belongs to the short-chain dehydrogenases/reductases (SDR) family.</text>
</comment>
<comment type="caution">
    <text evidence="4">The sequence shown here is derived from an EMBL/GenBank/DDBJ whole genome shotgun (WGS) entry which is preliminary data.</text>
</comment>
<dbReference type="PIRSF" id="PIRSF000126">
    <property type="entry name" value="11-beta-HSD1"/>
    <property type="match status" value="1"/>
</dbReference>
<evidence type="ECO:0000313" key="4">
    <source>
        <dbReference type="EMBL" id="MDI5968348.1"/>
    </source>
</evidence>
<dbReference type="SUPFAM" id="SSF51735">
    <property type="entry name" value="NAD(P)-binding Rossmann-fold domains"/>
    <property type="match status" value="1"/>
</dbReference>
<dbReference type="Pfam" id="PF00106">
    <property type="entry name" value="adh_short"/>
    <property type="match status" value="1"/>
</dbReference>
<dbReference type="GO" id="GO:0016491">
    <property type="term" value="F:oxidoreductase activity"/>
    <property type="evidence" value="ECO:0007669"/>
    <property type="project" value="UniProtKB-KW"/>
</dbReference>
<evidence type="ECO:0000256" key="3">
    <source>
        <dbReference type="RuleBase" id="RU000363"/>
    </source>
</evidence>
<dbReference type="PRINTS" id="PR00081">
    <property type="entry name" value="GDHRDH"/>
</dbReference>
<evidence type="ECO:0000256" key="2">
    <source>
        <dbReference type="ARBA" id="ARBA00023002"/>
    </source>
</evidence>
<dbReference type="InterPro" id="IPR036291">
    <property type="entry name" value="NAD(P)-bd_dom_sf"/>
</dbReference>
<accession>A0AA90GZR7</accession>
<dbReference type="GO" id="GO:0016020">
    <property type="term" value="C:membrane"/>
    <property type="evidence" value="ECO:0007669"/>
    <property type="project" value="TreeGrafter"/>
</dbReference>
<evidence type="ECO:0000256" key="1">
    <source>
        <dbReference type="ARBA" id="ARBA00006484"/>
    </source>
</evidence>
<organism evidence="4">
    <name type="scientific">Streptantibioticus silvisoli</name>
    <dbReference type="NCBI Taxonomy" id="2705255"/>
    <lineage>
        <taxon>Bacteria</taxon>
        <taxon>Bacillati</taxon>
        <taxon>Actinomycetota</taxon>
        <taxon>Actinomycetes</taxon>
        <taxon>Kitasatosporales</taxon>
        <taxon>Streptomycetaceae</taxon>
        <taxon>Streptantibioticus</taxon>
    </lineage>
</organism>
<dbReference type="InterPro" id="IPR002347">
    <property type="entry name" value="SDR_fam"/>
</dbReference>